<reference evidence="2 3" key="1">
    <citation type="journal article" date="2017" name="Int. J. Syst. Evol. Microbiol.">
        <title>Desulfovibrio senegalensis sp. nov., a mesophilic sulfate reducer isolated from marine sediment.</title>
        <authorList>
            <person name="Thioye A."/>
            <person name="Gam Z.B.A."/>
            <person name="Mbengue M."/>
            <person name="Cayol J.L."/>
            <person name="Joseph-Bartoli M."/>
            <person name="Toure-Kane C."/>
            <person name="Labat M."/>
        </authorList>
    </citation>
    <scope>NUCLEOTIDE SEQUENCE [LARGE SCALE GENOMIC DNA]</scope>
    <source>
        <strain evidence="2 3">DSM 101509</strain>
    </source>
</reference>
<dbReference type="OrthoDB" id="9806532at2"/>
<accession>A0A6N6N0G8</accession>
<dbReference type="Proteomes" id="UP000438699">
    <property type="component" value="Unassembled WGS sequence"/>
</dbReference>
<keyword evidence="1" id="KW-1133">Transmembrane helix</keyword>
<name>A0A6N6N0G8_9BACT</name>
<feature type="transmembrane region" description="Helical" evidence="1">
    <location>
        <begin position="897"/>
        <end position="917"/>
    </location>
</feature>
<gene>
    <name evidence="2" type="ORF">F8A88_14195</name>
</gene>
<feature type="transmembrane region" description="Helical" evidence="1">
    <location>
        <begin position="7"/>
        <end position="31"/>
    </location>
</feature>
<keyword evidence="3" id="KW-1185">Reference proteome</keyword>
<dbReference type="InterPro" id="IPR001036">
    <property type="entry name" value="Acrflvin-R"/>
</dbReference>
<feature type="transmembrane region" description="Helical" evidence="1">
    <location>
        <begin position="528"/>
        <end position="550"/>
    </location>
</feature>
<dbReference type="RefSeq" id="WP_151151833.1">
    <property type="nucleotide sequence ID" value="NZ_WAIE01000007.1"/>
</dbReference>
<dbReference type="PANTHER" id="PTHR32063">
    <property type="match status" value="1"/>
</dbReference>
<dbReference type="GO" id="GO:0042910">
    <property type="term" value="F:xenobiotic transmembrane transporter activity"/>
    <property type="evidence" value="ECO:0007669"/>
    <property type="project" value="TreeGrafter"/>
</dbReference>
<dbReference type="Gene3D" id="3.30.2090.10">
    <property type="entry name" value="Multidrug efflux transporter AcrB TolC docking domain, DN and DC subdomains"/>
    <property type="match status" value="2"/>
</dbReference>
<dbReference type="PANTHER" id="PTHR32063:SF33">
    <property type="entry name" value="RND SUPERFAMILY EFFLUX PUMP PERMEASE COMPONENT"/>
    <property type="match status" value="1"/>
</dbReference>
<comment type="caution">
    <text evidence="2">The sequence shown here is derived from an EMBL/GenBank/DDBJ whole genome shotgun (WGS) entry which is preliminary data.</text>
</comment>
<feature type="transmembrane region" description="Helical" evidence="1">
    <location>
        <begin position="874"/>
        <end position="890"/>
    </location>
</feature>
<protein>
    <submittedName>
        <fullName evidence="2">Efflux RND transporter permease subunit</fullName>
    </submittedName>
</protein>
<evidence type="ECO:0000313" key="3">
    <source>
        <dbReference type="Proteomes" id="UP000438699"/>
    </source>
</evidence>
<feature type="transmembrane region" description="Helical" evidence="1">
    <location>
        <begin position="923"/>
        <end position="947"/>
    </location>
</feature>
<keyword evidence="1" id="KW-0472">Membrane</keyword>
<dbReference type="SUPFAM" id="SSF82693">
    <property type="entry name" value="Multidrug efflux transporter AcrB pore domain, PN1, PN2, PC1 and PC2 subdomains"/>
    <property type="match status" value="2"/>
</dbReference>
<dbReference type="PRINTS" id="PR00702">
    <property type="entry name" value="ACRIFLAVINRP"/>
</dbReference>
<dbReference type="SUPFAM" id="SSF82866">
    <property type="entry name" value="Multidrug efflux transporter AcrB transmembrane domain"/>
    <property type="match status" value="2"/>
</dbReference>
<dbReference type="Gene3D" id="3.30.70.1320">
    <property type="entry name" value="Multidrug efflux transporter AcrB pore domain like"/>
    <property type="match status" value="1"/>
</dbReference>
<feature type="transmembrane region" description="Helical" evidence="1">
    <location>
        <begin position="968"/>
        <end position="988"/>
    </location>
</feature>
<evidence type="ECO:0000313" key="2">
    <source>
        <dbReference type="EMBL" id="KAB1440392.1"/>
    </source>
</evidence>
<feature type="transmembrane region" description="Helical" evidence="1">
    <location>
        <begin position="994"/>
        <end position="1019"/>
    </location>
</feature>
<organism evidence="2 3">
    <name type="scientific">Pseudodesulfovibrio senegalensis</name>
    <dbReference type="NCBI Taxonomy" id="1721087"/>
    <lineage>
        <taxon>Bacteria</taxon>
        <taxon>Pseudomonadati</taxon>
        <taxon>Thermodesulfobacteriota</taxon>
        <taxon>Desulfovibrionia</taxon>
        <taxon>Desulfovibrionales</taxon>
        <taxon>Desulfovibrionaceae</taxon>
    </lineage>
</organism>
<dbReference type="InterPro" id="IPR027463">
    <property type="entry name" value="AcrB_DN_DC_subdom"/>
</dbReference>
<dbReference type="Gene3D" id="3.30.70.1430">
    <property type="entry name" value="Multidrug efflux transporter AcrB pore domain"/>
    <property type="match status" value="2"/>
</dbReference>
<sequence length="1047" mass="114757">MKGKRSFLAFFAGHPTAANLLMLIFLVLGVLSLPKLVRETFPDFDPTEVEIVVPYPGATAEDVEESICQRIEDAIDGVTYLEEVRSTARENRGRVVAEMVEGGDMRQFLDDVKTEVEAIDDFPDQAEIPVIRQLGRKDAVVAVAVSGPMSLPHLKLYCEQLKDRMLRDPRISLVRIEGFSDHQIRIEVPAEKLMQYGLSMSEITDVIGRQNVDLPAGTVLTRDADILVRFADQRRSVEGYRDLVVVSGRTGAEVRLGDIASVQDTFELDEDKFIFDGKRAGKIVVEKTGSEDSLRILDAVRDFVQQESAKASPGVSLVLTQNSTKIVRDRLNMLVENGIQGLLLVFAVMWLFFNIRLSFWVSLGLPVSFMGTFFLMDMGGLTLNMLTMVGLLLALGLIMDDAIVIAENISSHLQKGKSALQAAVDGTSEVAVGVVSSFATTVLIFGTIAVLIEGNIGKVLWVMPVVLIMTLAVSLVEAFCILPNHLEHSLRSMPSVASGFRRSFEARFEKVRESVLGRAVDWAVQWRYLVVGGVFALLFISVGMLAGGVLKTKAFPDIEGDIVQARILLPQGTPLERTESIVGRLVDALGTVNKEYAPQQPEGQPLVQNVTIQYNQNQDTEEAGPHVATISVDLLNAETRTTSIDDLTKRWRELVGNVPDVSSITYKEPAIGPAGIPLEIRLQGQDLDVLEKASNELVRWLRRYEGVYDVSDNLRPGKPELQLRLKPGATALGLDAQKIASQLRNAFYGRDATEVQDGPEAYEINVRLAREDRDSLGDVELFYVRTPGGKNVPLSSVAFLEQGRGFATISRVNSVRTATVQGDVDTATANANEVVADTVERFMPRLLQKYPGIEYTLEGQAKQGGRTGASLRKAILLGVLGIFVLLSFQFRSYIEPLVVIGAIPLAFIGVVWGHLLMGLDLSMVSIMGFASLAGIVVNDSILLVEFVKRHMCRGMSAHDASMKASRQRFRAVLLTSLTTIVGLVPLLSERSLQAQVLIPLCTSIVFGLLTSTVLVLVVLPALYSILDDFGLTSRACRDGNFVEPNEK</sequence>
<dbReference type="Gene3D" id="3.30.70.1440">
    <property type="entry name" value="Multidrug efflux transporter AcrB pore domain"/>
    <property type="match status" value="1"/>
</dbReference>
<evidence type="ECO:0000256" key="1">
    <source>
        <dbReference type="SAM" id="Phobius"/>
    </source>
</evidence>
<proteinExistence type="predicted"/>
<feature type="transmembrane region" description="Helical" evidence="1">
    <location>
        <begin position="331"/>
        <end position="352"/>
    </location>
</feature>
<dbReference type="Gene3D" id="1.20.1640.10">
    <property type="entry name" value="Multidrug efflux transporter AcrB transmembrane domain"/>
    <property type="match status" value="2"/>
</dbReference>
<dbReference type="EMBL" id="WAIE01000007">
    <property type="protein sequence ID" value="KAB1440392.1"/>
    <property type="molecule type" value="Genomic_DNA"/>
</dbReference>
<keyword evidence="1" id="KW-0812">Transmembrane</keyword>
<dbReference type="GO" id="GO:0005886">
    <property type="term" value="C:plasma membrane"/>
    <property type="evidence" value="ECO:0007669"/>
    <property type="project" value="TreeGrafter"/>
</dbReference>
<feature type="transmembrane region" description="Helical" evidence="1">
    <location>
        <begin position="458"/>
        <end position="482"/>
    </location>
</feature>
<dbReference type="AlphaFoldDB" id="A0A6N6N0G8"/>
<dbReference type="SUPFAM" id="SSF82714">
    <property type="entry name" value="Multidrug efflux transporter AcrB TolC docking domain, DN and DC subdomains"/>
    <property type="match status" value="2"/>
</dbReference>
<feature type="transmembrane region" description="Helical" evidence="1">
    <location>
        <begin position="430"/>
        <end position="452"/>
    </location>
</feature>
<dbReference type="Pfam" id="PF00873">
    <property type="entry name" value="ACR_tran"/>
    <property type="match status" value="1"/>
</dbReference>